<feature type="chain" id="PRO_5042947560" evidence="2">
    <location>
        <begin position="21"/>
        <end position="269"/>
    </location>
</feature>
<evidence type="ECO:0000313" key="3">
    <source>
        <dbReference type="EMBL" id="KAK9180739.1"/>
    </source>
</evidence>
<evidence type="ECO:0000256" key="1">
    <source>
        <dbReference type="SAM" id="MobiDB-lite"/>
    </source>
</evidence>
<keyword evidence="4" id="KW-1185">Reference proteome</keyword>
<feature type="compositionally biased region" description="Polar residues" evidence="1">
    <location>
        <begin position="227"/>
        <end position="248"/>
    </location>
</feature>
<accession>A0AAP0QBG2</accession>
<sequence>MVSSIHRFWLLLFQTVNVNEIKSGFVKSPSWAVGGGGSTKKKKHATTQSTGEPLPALQAGGYRRTQRLNQLDPPKQFPLDRMRLSLRDLLVIGPPLLAKKERQHGAKQRAELRVRAVEEQRIKSLEAPLARPSRAVLACTSKRISSLILLLCRQAWASELLATDPTAELSTANKGHYGQLTTALLLLAHSERDSDPLSQMPGQAAGSDAGHGYRSRSGDGTAALGTLASTPTGSMTGLGSTSEATRSRSGLHLEQLSHLLGQDQASSTT</sequence>
<evidence type="ECO:0000313" key="4">
    <source>
        <dbReference type="Proteomes" id="UP001428341"/>
    </source>
</evidence>
<dbReference type="EMBL" id="JBCGBO010000024">
    <property type="protein sequence ID" value="KAK9180739.1"/>
    <property type="molecule type" value="Genomic_DNA"/>
</dbReference>
<gene>
    <name evidence="3" type="ORF">WN944_023874</name>
</gene>
<proteinExistence type="predicted"/>
<keyword evidence="2" id="KW-0732">Signal</keyword>
<reference evidence="3 4" key="1">
    <citation type="submission" date="2024-05" db="EMBL/GenBank/DDBJ databases">
        <title>Haplotype-resolved chromosome-level genome assembly of Huyou (Citrus changshanensis).</title>
        <authorList>
            <person name="Miao C."/>
            <person name="Chen W."/>
            <person name="Wu Y."/>
            <person name="Wang L."/>
            <person name="Zhao S."/>
            <person name="Grierson D."/>
            <person name="Xu C."/>
            <person name="Chen K."/>
        </authorList>
    </citation>
    <scope>NUCLEOTIDE SEQUENCE [LARGE SCALE GENOMIC DNA]</scope>
    <source>
        <strain evidence="3">01-14</strain>
        <tissue evidence="3">Leaf</tissue>
    </source>
</reference>
<dbReference type="AlphaFoldDB" id="A0AAP0QBG2"/>
<organism evidence="3 4">
    <name type="scientific">Citrus x changshan-huyou</name>
    <dbReference type="NCBI Taxonomy" id="2935761"/>
    <lineage>
        <taxon>Eukaryota</taxon>
        <taxon>Viridiplantae</taxon>
        <taxon>Streptophyta</taxon>
        <taxon>Embryophyta</taxon>
        <taxon>Tracheophyta</taxon>
        <taxon>Spermatophyta</taxon>
        <taxon>Magnoliopsida</taxon>
        <taxon>eudicotyledons</taxon>
        <taxon>Gunneridae</taxon>
        <taxon>Pentapetalae</taxon>
        <taxon>rosids</taxon>
        <taxon>malvids</taxon>
        <taxon>Sapindales</taxon>
        <taxon>Rutaceae</taxon>
        <taxon>Aurantioideae</taxon>
        <taxon>Citrus</taxon>
    </lineage>
</organism>
<dbReference type="Proteomes" id="UP001428341">
    <property type="component" value="Unassembled WGS sequence"/>
</dbReference>
<name>A0AAP0QBG2_9ROSI</name>
<feature type="region of interest" description="Disordered" evidence="1">
    <location>
        <begin position="193"/>
        <end position="269"/>
    </location>
</feature>
<evidence type="ECO:0000256" key="2">
    <source>
        <dbReference type="SAM" id="SignalP"/>
    </source>
</evidence>
<comment type="caution">
    <text evidence="3">The sequence shown here is derived from an EMBL/GenBank/DDBJ whole genome shotgun (WGS) entry which is preliminary data.</text>
</comment>
<feature type="signal peptide" evidence="2">
    <location>
        <begin position="1"/>
        <end position="20"/>
    </location>
</feature>
<protein>
    <submittedName>
        <fullName evidence="3">Uncharacterized protein</fullName>
    </submittedName>
</protein>
<feature type="region of interest" description="Disordered" evidence="1">
    <location>
        <begin position="32"/>
        <end position="57"/>
    </location>
</feature>